<keyword evidence="3" id="KW-1185">Reference proteome</keyword>
<keyword evidence="1" id="KW-0175">Coiled coil</keyword>
<gene>
    <name evidence="2" type="ORF">JJB11_13965</name>
</gene>
<accession>A0A934WNH1</accession>
<organism evidence="2 3">
    <name type="scientific">Ramlibacter ginsenosidimutans</name>
    <dbReference type="NCBI Taxonomy" id="502333"/>
    <lineage>
        <taxon>Bacteria</taxon>
        <taxon>Pseudomonadati</taxon>
        <taxon>Pseudomonadota</taxon>
        <taxon>Betaproteobacteria</taxon>
        <taxon>Burkholderiales</taxon>
        <taxon>Comamonadaceae</taxon>
        <taxon>Ramlibacter</taxon>
    </lineage>
</organism>
<dbReference type="RefSeq" id="WP_201172127.1">
    <property type="nucleotide sequence ID" value="NZ_JAEPWM010000005.1"/>
</dbReference>
<sequence>MNGIRLRHLAFTGPNIEPAKLQFADGLNIVYGASNTGKSFALEAVLFMLGAVSKLPKIDEIKAYDAGWLGLTLGDQGEFTLYRATRGGKLKLFPGLITSHPTGKGETLSGKHSAKATDSVSYRILETLGLQDRWIVRNASGEKEQLAFRVLAKFAVVGEEDIMSKRSPVHVSNSYTERTLDQNVFKLLLTGQDDAATVTVPTEPARTAAKAAKLELVDEMLAQFDKDLGDAPADRAQADAQLAELEASGAMTTAELQAVQAMLDDNATERRAAADRRQELTARAAELDITLERFAKLQAVYSSDLDRLHSIEEGGSLLAAAAGRDCPVCGAPPGAQKHQHAAEEISMAHTAAAAEARKIEREQRELAHVVASLHTEAVELANSIALLEEQIRQFDQRALDLRPTEASLRNSFDDYSTQRADLGKLIDLHIRREKLVALRAEIDAVSTKSERDPLPVGPESTVLFEFGETVKAVLTEWGFPDADKIQFDAKGNDITVAGKSRDANGKGVRAVLHAAFNVAVAVHCIDRGLPHPGFLVLDTPLLTYREPLMSKHGDLSDDEKALKATSLAEKFYKHLATLEEKLQVIVIENSDPPAAIDGLAYVELFTGLDGDGRSGLLARHTG</sequence>
<evidence type="ECO:0000256" key="1">
    <source>
        <dbReference type="SAM" id="Coils"/>
    </source>
</evidence>
<dbReference type="Gene3D" id="3.40.50.300">
    <property type="entry name" value="P-loop containing nucleotide triphosphate hydrolases"/>
    <property type="match status" value="1"/>
</dbReference>
<dbReference type="EMBL" id="JAEPWM010000005">
    <property type="protein sequence ID" value="MBK6007202.1"/>
    <property type="molecule type" value="Genomic_DNA"/>
</dbReference>
<name>A0A934WNH1_9BURK</name>
<dbReference type="InterPro" id="IPR027417">
    <property type="entry name" value="P-loop_NTPase"/>
</dbReference>
<reference evidence="2" key="1">
    <citation type="journal article" date="2012" name="J. Microbiol. Biotechnol.">
        <title>Ramlibacter ginsenosidimutans sp. nov., with ginsenoside-converting activity.</title>
        <authorList>
            <person name="Wang L."/>
            <person name="An D.S."/>
            <person name="Kim S.G."/>
            <person name="Jin F.X."/>
            <person name="Kim S.C."/>
            <person name="Lee S.T."/>
            <person name="Im W.T."/>
        </authorList>
    </citation>
    <scope>NUCLEOTIDE SEQUENCE</scope>
    <source>
        <strain evidence="2">KACC 17527</strain>
    </source>
</reference>
<evidence type="ECO:0000313" key="2">
    <source>
        <dbReference type="EMBL" id="MBK6007202.1"/>
    </source>
</evidence>
<proteinExistence type="predicted"/>
<reference evidence="2" key="2">
    <citation type="submission" date="2021-01" db="EMBL/GenBank/DDBJ databases">
        <authorList>
            <person name="Kang M."/>
        </authorList>
    </citation>
    <scope>NUCLEOTIDE SEQUENCE</scope>
    <source>
        <strain evidence="2">KACC 17527</strain>
    </source>
</reference>
<dbReference type="AlphaFoldDB" id="A0A934WNH1"/>
<dbReference type="Proteomes" id="UP000630528">
    <property type="component" value="Unassembled WGS sequence"/>
</dbReference>
<evidence type="ECO:0000313" key="3">
    <source>
        <dbReference type="Proteomes" id="UP000630528"/>
    </source>
</evidence>
<comment type="caution">
    <text evidence="2">The sequence shown here is derived from an EMBL/GenBank/DDBJ whole genome shotgun (WGS) entry which is preliminary data.</text>
</comment>
<feature type="coiled-coil region" evidence="1">
    <location>
        <begin position="370"/>
        <end position="397"/>
    </location>
</feature>
<protein>
    <submittedName>
        <fullName evidence="2">Uncharacterized protein</fullName>
    </submittedName>
</protein>